<reference evidence="1 2" key="1">
    <citation type="journal article" date="2013" name="Genome Announc.">
        <title>Draft Genome Sequence for Caulobacter sp. Strain OR37, a Bacterium Tolerant to Heavy Metals.</title>
        <authorList>
            <person name="Utturkar S.M."/>
            <person name="Bollmann A."/>
            <person name="Brzoska R.M."/>
            <person name="Klingeman D.M."/>
            <person name="Epstein S.E."/>
            <person name="Palumbo A.V."/>
            <person name="Brown S.D."/>
        </authorList>
    </citation>
    <scope>NUCLEOTIDE SEQUENCE [LARGE SCALE GENOMIC DNA]</scope>
    <source>
        <strain evidence="1 2">OR37</strain>
    </source>
</reference>
<dbReference type="EMBL" id="APMP01000056">
    <property type="protein sequence ID" value="ENZ77352.1"/>
    <property type="molecule type" value="Genomic_DNA"/>
</dbReference>
<protein>
    <submittedName>
        <fullName evidence="1">Uncharacterized protein</fullName>
    </submittedName>
</protein>
<comment type="caution">
    <text evidence="1">The sequence shown here is derived from an EMBL/GenBank/DDBJ whole genome shotgun (WGS) entry which is preliminary data.</text>
</comment>
<evidence type="ECO:0000313" key="2">
    <source>
        <dbReference type="Proteomes" id="UP000013063"/>
    </source>
</evidence>
<organism evidence="1 2">
    <name type="scientific">Caulobacter vibrioides OR37</name>
    <dbReference type="NCBI Taxonomy" id="1292034"/>
    <lineage>
        <taxon>Bacteria</taxon>
        <taxon>Pseudomonadati</taxon>
        <taxon>Pseudomonadota</taxon>
        <taxon>Alphaproteobacteria</taxon>
        <taxon>Caulobacterales</taxon>
        <taxon>Caulobacteraceae</taxon>
        <taxon>Caulobacter</taxon>
    </lineage>
</organism>
<dbReference type="STRING" id="1292034.OR37_04129"/>
<dbReference type="RefSeq" id="WP_004625158.1">
    <property type="nucleotide sequence ID" value="NZ_APMP01000056.1"/>
</dbReference>
<keyword evidence="2" id="KW-1185">Reference proteome</keyword>
<dbReference type="eggNOG" id="COG3905">
    <property type="taxonomic scope" value="Bacteria"/>
</dbReference>
<sequence length="58" mass="6291">MVPEPSIFETDEEAEAAADAEGMADIAAGRVIPHDEVAAWLDTWGTPDEKPAPAKWRK</sequence>
<name>R0E7G3_CAUVI</name>
<gene>
    <name evidence="1" type="ORF">OR37_04129</name>
</gene>
<evidence type="ECO:0000313" key="1">
    <source>
        <dbReference type="EMBL" id="ENZ77352.1"/>
    </source>
</evidence>
<dbReference type="OrthoDB" id="7193262at2"/>
<dbReference type="AlphaFoldDB" id="R0E7G3"/>
<accession>R0E7G3</accession>
<dbReference type="Proteomes" id="UP000013063">
    <property type="component" value="Unassembled WGS sequence"/>
</dbReference>
<proteinExistence type="predicted"/>
<dbReference type="PATRIC" id="fig|1292034.3.peg.4083"/>